<dbReference type="RefSeq" id="WP_136968267.1">
    <property type="nucleotide sequence ID" value="NZ_JARZHI010000030.1"/>
</dbReference>
<keyword evidence="2" id="KW-0812">Transmembrane</keyword>
<reference evidence="3 4" key="1">
    <citation type="submission" date="2023-04" db="EMBL/GenBank/DDBJ databases">
        <title>The genome sequence of Polyangium sorediatum DSM14670.</title>
        <authorList>
            <person name="Zhang X."/>
        </authorList>
    </citation>
    <scope>NUCLEOTIDE SEQUENCE [LARGE SCALE GENOMIC DNA]</scope>
    <source>
        <strain evidence="3 4">DSM 14670</strain>
    </source>
</reference>
<feature type="region of interest" description="Disordered" evidence="1">
    <location>
        <begin position="1"/>
        <end position="50"/>
    </location>
</feature>
<gene>
    <name evidence="3" type="ORF">QHF89_28570</name>
</gene>
<evidence type="ECO:0000313" key="4">
    <source>
        <dbReference type="Proteomes" id="UP001160301"/>
    </source>
</evidence>
<feature type="compositionally biased region" description="Basic and acidic residues" evidence="1">
    <location>
        <begin position="1"/>
        <end position="14"/>
    </location>
</feature>
<evidence type="ECO:0000313" key="3">
    <source>
        <dbReference type="EMBL" id="MDI1433485.1"/>
    </source>
</evidence>
<keyword evidence="2" id="KW-1133">Transmembrane helix</keyword>
<evidence type="ECO:0000256" key="1">
    <source>
        <dbReference type="SAM" id="MobiDB-lite"/>
    </source>
</evidence>
<protein>
    <submittedName>
        <fullName evidence="3">Uncharacterized protein</fullName>
    </submittedName>
</protein>
<accession>A0ABT6NYQ8</accession>
<evidence type="ECO:0000256" key="2">
    <source>
        <dbReference type="SAM" id="Phobius"/>
    </source>
</evidence>
<feature type="compositionally biased region" description="Pro residues" evidence="1">
    <location>
        <begin position="100"/>
        <end position="110"/>
    </location>
</feature>
<feature type="compositionally biased region" description="Low complexity" evidence="1">
    <location>
        <begin position="133"/>
        <end position="144"/>
    </location>
</feature>
<feature type="transmembrane region" description="Helical" evidence="2">
    <location>
        <begin position="159"/>
        <end position="179"/>
    </location>
</feature>
<proteinExistence type="predicted"/>
<keyword evidence="2" id="KW-0472">Membrane</keyword>
<name>A0ABT6NYQ8_9BACT</name>
<dbReference type="EMBL" id="JARZHI010000030">
    <property type="protein sequence ID" value="MDI1433485.1"/>
    <property type="molecule type" value="Genomic_DNA"/>
</dbReference>
<keyword evidence="4" id="KW-1185">Reference proteome</keyword>
<feature type="region of interest" description="Disordered" evidence="1">
    <location>
        <begin position="90"/>
        <end position="153"/>
    </location>
</feature>
<feature type="compositionally biased region" description="Pro residues" evidence="1">
    <location>
        <begin position="26"/>
        <end position="37"/>
    </location>
</feature>
<organism evidence="3 4">
    <name type="scientific">Polyangium sorediatum</name>
    <dbReference type="NCBI Taxonomy" id="889274"/>
    <lineage>
        <taxon>Bacteria</taxon>
        <taxon>Pseudomonadati</taxon>
        <taxon>Myxococcota</taxon>
        <taxon>Polyangia</taxon>
        <taxon>Polyangiales</taxon>
        <taxon>Polyangiaceae</taxon>
        <taxon>Polyangium</taxon>
    </lineage>
</organism>
<comment type="caution">
    <text evidence="3">The sequence shown here is derived from an EMBL/GenBank/DDBJ whole genome shotgun (WGS) entry which is preliminary data.</text>
</comment>
<dbReference type="Proteomes" id="UP001160301">
    <property type="component" value="Unassembled WGS sequence"/>
</dbReference>
<sequence length="200" mass="20156">MSSRRPSDSEHDGDLVDPSFGAGGSPEPPPVLRPSAPPNQANVLVGGGEREARAYVGPTALPAAHVPNPAETAGKVAIASSVDPRRMPTVRISAGRAKPPLAPGERPAPPEALVSPFGPASPRPAPPSALFVPHSAPHSAPSSAKISSRPEPASNPATAIWILAVVLAALIGAGAALYIRRNMPAKEPPPPAPAPAAPHS</sequence>